<keyword evidence="2" id="KW-1185">Reference proteome</keyword>
<dbReference type="Proteomes" id="UP000054538">
    <property type="component" value="Unassembled WGS sequence"/>
</dbReference>
<organism evidence="1 2">
    <name type="scientific">Paxillus rubicundulus Ve08.2h10</name>
    <dbReference type="NCBI Taxonomy" id="930991"/>
    <lineage>
        <taxon>Eukaryota</taxon>
        <taxon>Fungi</taxon>
        <taxon>Dikarya</taxon>
        <taxon>Basidiomycota</taxon>
        <taxon>Agaricomycotina</taxon>
        <taxon>Agaricomycetes</taxon>
        <taxon>Agaricomycetidae</taxon>
        <taxon>Boletales</taxon>
        <taxon>Paxilineae</taxon>
        <taxon>Paxillaceae</taxon>
        <taxon>Paxillus</taxon>
    </lineage>
</organism>
<dbReference type="InParanoid" id="A0A0D0CWW2"/>
<evidence type="ECO:0000313" key="2">
    <source>
        <dbReference type="Proteomes" id="UP000054538"/>
    </source>
</evidence>
<name>A0A0D0CWW2_9AGAM</name>
<dbReference type="EMBL" id="KN827994">
    <property type="protein sequence ID" value="KIK75596.1"/>
    <property type="molecule type" value="Genomic_DNA"/>
</dbReference>
<dbReference type="AlphaFoldDB" id="A0A0D0CWW2"/>
<proteinExistence type="predicted"/>
<evidence type="ECO:0000313" key="1">
    <source>
        <dbReference type="EMBL" id="KIK75596.1"/>
    </source>
</evidence>
<accession>A0A0D0CWW2</accession>
<dbReference type="HOGENOM" id="CLU_131643_2_1_1"/>
<feature type="non-terminal residue" evidence="1">
    <location>
        <position position="1"/>
    </location>
</feature>
<protein>
    <submittedName>
        <fullName evidence="1">Uncharacterized protein</fullName>
    </submittedName>
</protein>
<reference evidence="2" key="2">
    <citation type="submission" date="2015-01" db="EMBL/GenBank/DDBJ databases">
        <title>Evolutionary Origins and Diversification of the Mycorrhizal Mutualists.</title>
        <authorList>
            <consortium name="DOE Joint Genome Institute"/>
            <consortium name="Mycorrhizal Genomics Consortium"/>
            <person name="Kohler A."/>
            <person name="Kuo A."/>
            <person name="Nagy L.G."/>
            <person name="Floudas D."/>
            <person name="Copeland A."/>
            <person name="Barry K.W."/>
            <person name="Cichocki N."/>
            <person name="Veneault-Fourrey C."/>
            <person name="LaButti K."/>
            <person name="Lindquist E.A."/>
            <person name="Lipzen A."/>
            <person name="Lundell T."/>
            <person name="Morin E."/>
            <person name="Murat C."/>
            <person name="Riley R."/>
            <person name="Ohm R."/>
            <person name="Sun H."/>
            <person name="Tunlid A."/>
            <person name="Henrissat B."/>
            <person name="Grigoriev I.V."/>
            <person name="Hibbett D.S."/>
            <person name="Martin F."/>
        </authorList>
    </citation>
    <scope>NUCLEOTIDE SEQUENCE [LARGE SCALE GENOMIC DNA]</scope>
    <source>
        <strain evidence="2">Ve08.2h10</strain>
    </source>
</reference>
<reference evidence="1 2" key="1">
    <citation type="submission" date="2014-04" db="EMBL/GenBank/DDBJ databases">
        <authorList>
            <consortium name="DOE Joint Genome Institute"/>
            <person name="Kuo A."/>
            <person name="Kohler A."/>
            <person name="Jargeat P."/>
            <person name="Nagy L.G."/>
            <person name="Floudas D."/>
            <person name="Copeland A."/>
            <person name="Barry K.W."/>
            <person name="Cichocki N."/>
            <person name="Veneault-Fourrey C."/>
            <person name="LaButti K."/>
            <person name="Lindquist E.A."/>
            <person name="Lipzen A."/>
            <person name="Lundell T."/>
            <person name="Morin E."/>
            <person name="Murat C."/>
            <person name="Sun H."/>
            <person name="Tunlid A."/>
            <person name="Henrissat B."/>
            <person name="Grigoriev I.V."/>
            <person name="Hibbett D.S."/>
            <person name="Martin F."/>
            <person name="Nordberg H.P."/>
            <person name="Cantor M.N."/>
            <person name="Hua S.X."/>
        </authorList>
    </citation>
    <scope>NUCLEOTIDE SEQUENCE [LARGE SCALE GENOMIC DNA]</scope>
    <source>
        <strain evidence="1 2">Ve08.2h10</strain>
    </source>
</reference>
<sequence>LPTCAICLSTDPHPMPVIKCPAEKMLDGKHGMFTKQSNQSLLTKSTGQCICMLWQQHNSCTECHS</sequence>
<gene>
    <name evidence="1" type="ORF">PAXRUDRAFT_172338</name>
</gene>